<feature type="transmembrane region" description="Helical" evidence="1">
    <location>
        <begin position="12"/>
        <end position="33"/>
    </location>
</feature>
<protein>
    <submittedName>
        <fullName evidence="2">Uncharacterized protein</fullName>
    </submittedName>
</protein>
<dbReference type="HOGENOM" id="CLU_1056534_0_0_11"/>
<dbReference type="AlphaFoldDB" id="A0A076NQE8"/>
<dbReference type="EMBL" id="CP009211">
    <property type="protein sequence ID" value="AIJ33940.1"/>
    <property type="molecule type" value="Genomic_DNA"/>
</dbReference>
<keyword evidence="1" id="KW-1133">Transmembrane helix</keyword>
<dbReference type="RefSeq" id="WP_038591658.1">
    <property type="nucleotide sequence ID" value="NZ_CP009211.1"/>
</dbReference>
<reference evidence="3 5" key="2">
    <citation type="submission" date="2017-06" db="EMBL/GenBank/DDBJ databases">
        <authorList>
            <consortium name="Pathogen Informatics"/>
        </authorList>
    </citation>
    <scope>NUCLEOTIDE SEQUENCE [LARGE SCALE GENOMIC DNA]</scope>
    <source>
        <strain evidence="3 5">NCTC13015</strain>
    </source>
</reference>
<keyword evidence="1" id="KW-0812">Transmembrane</keyword>
<reference evidence="2 4" key="1">
    <citation type="submission" date="2014-08" db="EMBL/GenBank/DDBJ databases">
        <title>Complete genome sequence of Corynebacterium imitans DSM 44264, isolated from a five-month-old boy with suspected pharyngeal diphtheria.</title>
        <authorList>
            <person name="Mollmann S."/>
            <person name="Albersmeier A."/>
            <person name="Ruckert C."/>
            <person name="Tauch A."/>
        </authorList>
    </citation>
    <scope>NUCLEOTIDE SEQUENCE [LARGE SCALE GENOMIC DNA]</scope>
    <source>
        <strain evidence="2 4">DSM 44264</strain>
    </source>
</reference>
<keyword evidence="1" id="KW-0472">Membrane</keyword>
<evidence type="ECO:0000313" key="2">
    <source>
        <dbReference type="EMBL" id="AIJ33940.1"/>
    </source>
</evidence>
<dbReference type="Proteomes" id="UP000215374">
    <property type="component" value="Chromosome 1"/>
</dbReference>
<dbReference type="eggNOG" id="ENOG5032BDB">
    <property type="taxonomic scope" value="Bacteria"/>
</dbReference>
<organism evidence="2 4">
    <name type="scientific">Corynebacterium imitans</name>
    <dbReference type="NCBI Taxonomy" id="156978"/>
    <lineage>
        <taxon>Bacteria</taxon>
        <taxon>Bacillati</taxon>
        <taxon>Actinomycetota</taxon>
        <taxon>Actinomycetes</taxon>
        <taxon>Mycobacteriales</taxon>
        <taxon>Corynebacteriaceae</taxon>
        <taxon>Corynebacterium</taxon>
    </lineage>
</organism>
<dbReference type="EMBL" id="LT906467">
    <property type="protein sequence ID" value="SNV77411.1"/>
    <property type="molecule type" value="Genomic_DNA"/>
</dbReference>
<sequence length="232" mass="24763">MQTLKRVPKAAFIAGYGALLIALVVMVAALASYRQSADANAPAAPVKAWNPAPADAANVAASIRPGVIADARVATTATGVAVQGTLHDAAFTDPGAAGHISRLLEQNCLDTLTLRTTDNMRFELLGFCFSTVPPKTLDELIHFGADHGANSVTVTNNLEKSGGRLATLTWLDADAENLRPAWEEFGLRPYLDGATFEAYTPEELTIMEARPSRPHTFKHEPTGAALREKWGL</sequence>
<evidence type="ECO:0000256" key="1">
    <source>
        <dbReference type="SAM" id="Phobius"/>
    </source>
</evidence>
<evidence type="ECO:0000313" key="5">
    <source>
        <dbReference type="Proteomes" id="UP000215374"/>
    </source>
</evidence>
<name>A0A076NQE8_9CORY</name>
<dbReference type="Proteomes" id="UP000028780">
    <property type="component" value="Chromosome"/>
</dbReference>
<gene>
    <name evidence="2" type="ORF">CIMIT_08480</name>
    <name evidence="3" type="ORF">SAMEA4535761_01756</name>
</gene>
<dbReference type="OrthoDB" id="4406142at2"/>
<evidence type="ECO:0000313" key="4">
    <source>
        <dbReference type="Proteomes" id="UP000028780"/>
    </source>
</evidence>
<dbReference type="KEGG" id="cii:CIMIT_08480"/>
<proteinExistence type="predicted"/>
<dbReference type="STRING" id="156978.CIMIT_08480"/>
<evidence type="ECO:0000313" key="3">
    <source>
        <dbReference type="EMBL" id="SNV77411.1"/>
    </source>
</evidence>
<accession>A0A076NQE8</accession>
<keyword evidence="4" id="KW-1185">Reference proteome</keyword>